<dbReference type="RefSeq" id="WP_136347804.1">
    <property type="nucleotide sequence ID" value="NZ_SSOC01000003.1"/>
</dbReference>
<name>A0A4S4AZI7_9RHOO</name>
<dbReference type="SUPFAM" id="SSF46626">
    <property type="entry name" value="Cytochrome c"/>
    <property type="match status" value="1"/>
</dbReference>
<comment type="caution">
    <text evidence="7">The sequence shown here is derived from an EMBL/GenBank/DDBJ whole genome shotgun (WGS) entry which is preliminary data.</text>
</comment>
<sequence length="117" mass="12259">MKPPPLLVHVAVLLGAAFAAAYAAAAADPQPTRQRELVSMVRQDCGSCHGLTLAGGLGPALLPHALAEKPVDSMVATVMNGRPGTAMPGWSRFMSEPEAEWVVRELMRGFPAAGEAR</sequence>
<evidence type="ECO:0000256" key="4">
    <source>
        <dbReference type="PROSITE-ProRule" id="PRU00433"/>
    </source>
</evidence>
<dbReference type="Proteomes" id="UP000308430">
    <property type="component" value="Unassembled WGS sequence"/>
</dbReference>
<dbReference type="GO" id="GO:0009055">
    <property type="term" value="F:electron transfer activity"/>
    <property type="evidence" value="ECO:0007669"/>
    <property type="project" value="InterPro"/>
</dbReference>
<keyword evidence="8" id="KW-1185">Reference proteome</keyword>
<evidence type="ECO:0000313" key="8">
    <source>
        <dbReference type="Proteomes" id="UP000308430"/>
    </source>
</evidence>
<feature type="signal peptide" evidence="5">
    <location>
        <begin position="1"/>
        <end position="23"/>
    </location>
</feature>
<accession>A0A4S4AZI7</accession>
<dbReference type="GO" id="GO:0046872">
    <property type="term" value="F:metal ion binding"/>
    <property type="evidence" value="ECO:0007669"/>
    <property type="project" value="UniProtKB-KW"/>
</dbReference>
<protein>
    <submittedName>
        <fullName evidence="7">Cytochrome c</fullName>
    </submittedName>
</protein>
<gene>
    <name evidence="7" type="ORF">E6C76_08455</name>
</gene>
<evidence type="ECO:0000256" key="2">
    <source>
        <dbReference type="ARBA" id="ARBA00022723"/>
    </source>
</evidence>
<keyword evidence="3 4" id="KW-0408">Iron</keyword>
<dbReference type="GO" id="GO:0020037">
    <property type="term" value="F:heme binding"/>
    <property type="evidence" value="ECO:0007669"/>
    <property type="project" value="InterPro"/>
</dbReference>
<dbReference type="InterPro" id="IPR009056">
    <property type="entry name" value="Cyt_c-like_dom"/>
</dbReference>
<organism evidence="7 8">
    <name type="scientific">Pseudothauera nasutitermitis</name>
    <dbReference type="NCBI Taxonomy" id="2565930"/>
    <lineage>
        <taxon>Bacteria</taxon>
        <taxon>Pseudomonadati</taxon>
        <taxon>Pseudomonadota</taxon>
        <taxon>Betaproteobacteria</taxon>
        <taxon>Rhodocyclales</taxon>
        <taxon>Zoogloeaceae</taxon>
        <taxon>Pseudothauera</taxon>
    </lineage>
</organism>
<dbReference type="AlphaFoldDB" id="A0A4S4AZI7"/>
<feature type="chain" id="PRO_5020336356" evidence="5">
    <location>
        <begin position="24"/>
        <end position="117"/>
    </location>
</feature>
<dbReference type="Pfam" id="PF13442">
    <property type="entry name" value="Cytochrome_CBB3"/>
    <property type="match status" value="1"/>
</dbReference>
<evidence type="ECO:0000256" key="3">
    <source>
        <dbReference type="ARBA" id="ARBA00023004"/>
    </source>
</evidence>
<reference evidence="7 8" key="1">
    <citation type="submission" date="2019-04" db="EMBL/GenBank/DDBJ databases">
        <title>Azoarcus nasutitermitis sp. nov. isolated from termite nest.</title>
        <authorList>
            <person name="Lin S.-Y."/>
            <person name="Hameed A."/>
            <person name="Hsu Y.-H."/>
            <person name="Young C.-C."/>
        </authorList>
    </citation>
    <scope>NUCLEOTIDE SEQUENCE [LARGE SCALE GENOMIC DNA]</scope>
    <source>
        <strain evidence="7 8">CC-YHH838</strain>
    </source>
</reference>
<feature type="domain" description="Cytochrome c" evidence="6">
    <location>
        <begin position="24"/>
        <end position="110"/>
    </location>
</feature>
<proteinExistence type="predicted"/>
<dbReference type="Gene3D" id="1.10.760.10">
    <property type="entry name" value="Cytochrome c-like domain"/>
    <property type="match status" value="1"/>
</dbReference>
<evidence type="ECO:0000256" key="1">
    <source>
        <dbReference type="ARBA" id="ARBA00022617"/>
    </source>
</evidence>
<dbReference type="InterPro" id="IPR036909">
    <property type="entry name" value="Cyt_c-like_dom_sf"/>
</dbReference>
<keyword evidence="2 4" id="KW-0479">Metal-binding</keyword>
<dbReference type="PROSITE" id="PS51007">
    <property type="entry name" value="CYTC"/>
    <property type="match status" value="1"/>
</dbReference>
<evidence type="ECO:0000256" key="5">
    <source>
        <dbReference type="SAM" id="SignalP"/>
    </source>
</evidence>
<keyword evidence="5" id="KW-0732">Signal</keyword>
<evidence type="ECO:0000259" key="6">
    <source>
        <dbReference type="PROSITE" id="PS51007"/>
    </source>
</evidence>
<evidence type="ECO:0000313" key="7">
    <source>
        <dbReference type="EMBL" id="THF65598.1"/>
    </source>
</evidence>
<keyword evidence="1 4" id="KW-0349">Heme</keyword>
<dbReference type="EMBL" id="SSOC01000003">
    <property type="protein sequence ID" value="THF65598.1"/>
    <property type="molecule type" value="Genomic_DNA"/>
</dbReference>
<dbReference type="OrthoDB" id="8689082at2"/>